<proteinExistence type="predicted"/>
<dbReference type="AlphaFoldDB" id="A0A6C0FGN7"/>
<dbReference type="EMBL" id="MN738835">
    <property type="protein sequence ID" value="QHT38860.1"/>
    <property type="molecule type" value="Genomic_DNA"/>
</dbReference>
<sequence>MATKKHGGRRLKTPCRNRTKRACKRARRSCRRVTRKNKSGRKTRYCRKRRSVR</sequence>
<protein>
    <submittedName>
        <fullName evidence="2">Uncharacterized protein</fullName>
    </submittedName>
</protein>
<evidence type="ECO:0000256" key="1">
    <source>
        <dbReference type="SAM" id="MobiDB-lite"/>
    </source>
</evidence>
<accession>A0A6C0FGN7</accession>
<feature type="region of interest" description="Disordered" evidence="1">
    <location>
        <begin position="1"/>
        <end position="53"/>
    </location>
</feature>
<evidence type="ECO:0000313" key="2">
    <source>
        <dbReference type="EMBL" id="QHT38860.1"/>
    </source>
</evidence>
<reference evidence="2" key="1">
    <citation type="journal article" date="2020" name="Nature">
        <title>Giant virus diversity and host interactions through global metagenomics.</title>
        <authorList>
            <person name="Schulz F."/>
            <person name="Roux S."/>
            <person name="Paez-Espino D."/>
            <person name="Jungbluth S."/>
            <person name="Walsh D.A."/>
            <person name="Denef V.J."/>
            <person name="McMahon K.D."/>
            <person name="Konstantinidis K.T."/>
            <person name="Eloe-Fadrosh E.A."/>
            <person name="Kyrpides N.C."/>
            <person name="Woyke T."/>
        </authorList>
    </citation>
    <scope>NUCLEOTIDE SEQUENCE</scope>
    <source>
        <strain evidence="2">GVMAG-S-ERX556106-38</strain>
    </source>
</reference>
<name>A0A6C0FGN7_9ZZZZ</name>
<organism evidence="2">
    <name type="scientific">viral metagenome</name>
    <dbReference type="NCBI Taxonomy" id="1070528"/>
    <lineage>
        <taxon>unclassified sequences</taxon>
        <taxon>metagenomes</taxon>
        <taxon>organismal metagenomes</taxon>
    </lineage>
</organism>